<dbReference type="Proteomes" id="UP001165405">
    <property type="component" value="Unassembled WGS sequence"/>
</dbReference>
<dbReference type="RefSeq" id="WP_236090586.1">
    <property type="nucleotide sequence ID" value="NZ_JAKGSG010000047.1"/>
</dbReference>
<protein>
    <submittedName>
        <fullName evidence="3">Lytic transglycosylase domain-containing protein</fullName>
    </submittedName>
</protein>
<gene>
    <name evidence="3" type="ORF">L1785_17575</name>
</gene>
<dbReference type="InterPro" id="IPR043426">
    <property type="entry name" value="MltB-like"/>
</dbReference>
<keyword evidence="4" id="KW-1185">Reference proteome</keyword>
<keyword evidence="1" id="KW-1133">Transmembrane helix</keyword>
<dbReference type="Pfam" id="PF13406">
    <property type="entry name" value="SLT_2"/>
    <property type="match status" value="1"/>
</dbReference>
<keyword evidence="1" id="KW-0472">Membrane</keyword>
<proteinExistence type="predicted"/>
<dbReference type="GO" id="GO:0009253">
    <property type="term" value="P:peptidoglycan catabolic process"/>
    <property type="evidence" value="ECO:0007669"/>
    <property type="project" value="TreeGrafter"/>
</dbReference>
<dbReference type="PANTHER" id="PTHR30163">
    <property type="entry name" value="MEMBRANE-BOUND LYTIC MUREIN TRANSGLYCOSYLASE B"/>
    <property type="match status" value="1"/>
</dbReference>
<dbReference type="CDD" id="cd13399">
    <property type="entry name" value="Slt35-like"/>
    <property type="match status" value="1"/>
</dbReference>
<keyword evidence="1" id="KW-0812">Transmembrane</keyword>
<evidence type="ECO:0000256" key="1">
    <source>
        <dbReference type="SAM" id="Phobius"/>
    </source>
</evidence>
<organism evidence="3 4">
    <name type="scientific">Antribacter soli</name>
    <dbReference type="NCBI Taxonomy" id="2910976"/>
    <lineage>
        <taxon>Bacteria</taxon>
        <taxon>Bacillati</taxon>
        <taxon>Actinomycetota</taxon>
        <taxon>Actinomycetes</taxon>
        <taxon>Micrococcales</taxon>
        <taxon>Promicromonosporaceae</taxon>
        <taxon>Antribacter</taxon>
    </lineage>
</organism>
<dbReference type="InterPro" id="IPR031304">
    <property type="entry name" value="SLT_2"/>
</dbReference>
<dbReference type="AlphaFoldDB" id="A0AA41UAK9"/>
<dbReference type="SUPFAM" id="SSF53955">
    <property type="entry name" value="Lysozyme-like"/>
    <property type="match status" value="1"/>
</dbReference>
<name>A0AA41UAK9_9MICO</name>
<dbReference type="GO" id="GO:0008933">
    <property type="term" value="F:peptidoglycan lytic transglycosylase activity"/>
    <property type="evidence" value="ECO:0007669"/>
    <property type="project" value="TreeGrafter"/>
</dbReference>
<dbReference type="Gene3D" id="1.10.530.10">
    <property type="match status" value="1"/>
</dbReference>
<dbReference type="InterPro" id="IPR023346">
    <property type="entry name" value="Lysozyme-like_dom_sf"/>
</dbReference>
<dbReference type="EMBL" id="JAKGSG010000047">
    <property type="protein sequence ID" value="MCF4122792.1"/>
    <property type="molecule type" value="Genomic_DNA"/>
</dbReference>
<accession>A0AA41UAK9</accession>
<comment type="caution">
    <text evidence="3">The sequence shown here is derived from an EMBL/GenBank/DDBJ whole genome shotgun (WGS) entry which is preliminary data.</text>
</comment>
<dbReference type="PANTHER" id="PTHR30163:SF8">
    <property type="entry name" value="LYTIC MUREIN TRANSGLYCOSYLASE"/>
    <property type="match status" value="1"/>
</dbReference>
<feature type="domain" description="Transglycosylase SLT" evidence="2">
    <location>
        <begin position="171"/>
        <end position="218"/>
    </location>
</feature>
<reference evidence="3" key="1">
    <citation type="submission" date="2022-01" db="EMBL/GenBank/DDBJ databases">
        <title>Antribacter sp. nov., isolated from Guizhou of China.</title>
        <authorList>
            <person name="Chengliang C."/>
            <person name="Ya Z."/>
        </authorList>
    </citation>
    <scope>NUCLEOTIDE SEQUENCE</scope>
    <source>
        <strain evidence="3">KLBMP 9083</strain>
    </source>
</reference>
<sequence length="257" mass="25532">MYDLPDVTSGGRAAMAQAGTGSGLVAWLVLGALGFAALTGFARAADGAESVPAGAEAAAGVAPVAGPSGEPDPDWVSATAGVTGVPARALEAYARADLALAESEPACGLRWTLLAGVGAIESGHGTHGGSHVGADGRATPPIIGPALDGRPGFAEIPATPESTAMHGDPVWDRAVGPLQFLPSTWERWGSDGDGDGARNPHDLDDAALAAGRYLCAAGGDVTTDDGVRRALLAYNRSEEYGQTVRDRAAAVAAAAAG</sequence>
<evidence type="ECO:0000259" key="2">
    <source>
        <dbReference type="Pfam" id="PF13406"/>
    </source>
</evidence>
<evidence type="ECO:0000313" key="3">
    <source>
        <dbReference type="EMBL" id="MCF4122792.1"/>
    </source>
</evidence>
<evidence type="ECO:0000313" key="4">
    <source>
        <dbReference type="Proteomes" id="UP001165405"/>
    </source>
</evidence>
<feature type="transmembrane region" description="Helical" evidence="1">
    <location>
        <begin position="24"/>
        <end position="42"/>
    </location>
</feature>